<dbReference type="OrthoDB" id="1446206at2"/>
<evidence type="ECO:0000313" key="2">
    <source>
        <dbReference type="Proteomes" id="UP000032361"/>
    </source>
</evidence>
<dbReference type="Proteomes" id="UP000032361">
    <property type="component" value="Unassembled WGS sequence"/>
</dbReference>
<comment type="caution">
    <text evidence="1">The sequence shown here is derived from an EMBL/GenBank/DDBJ whole genome shotgun (WGS) entry which is preliminary data.</text>
</comment>
<dbReference type="PATRIC" id="fig|1382798.3.peg.2068"/>
<protein>
    <submittedName>
        <fullName evidence="1">Uncharacterized protein</fullName>
    </submittedName>
</protein>
<name>A0A0D7W5L8_9FLAO</name>
<gene>
    <name evidence="1" type="ORF">PK35_04455</name>
</gene>
<proteinExistence type="predicted"/>
<evidence type="ECO:0000313" key="1">
    <source>
        <dbReference type="EMBL" id="KJD33993.1"/>
    </source>
</evidence>
<dbReference type="STRING" id="1382798.PK35_04455"/>
<dbReference type="RefSeq" id="WP_044625484.1">
    <property type="nucleotide sequence ID" value="NZ_JTDV01000002.1"/>
</dbReference>
<sequence length="293" mass="34026">MPETKDNPLYYFIKLIESDTLKTQRDKALNDFKDYVGGYFKSIDYDKGIIEYWQFDNFNSIDDKKMDLGTYSFKESFPKIIDKESKLAKKKIDDIVLEINKNGNNANQFLITQLKHLNILAEKSKFVYPKLKFIESALESIISYLVDRYSLRESYKKRSSDFPTKFSFFDIKPSIKSVLVESLYDSSVDLEIIDDEIVSEETFINVLTGNPTASDEAIIFKCNNELAAHFINCIQPLFNNLSVAQIDKSKSFINKNMKVLNQADLDNANKRLRKKTSPKLERITYHITRMLDS</sequence>
<keyword evidence="2" id="KW-1185">Reference proteome</keyword>
<dbReference type="AlphaFoldDB" id="A0A0D7W5L8"/>
<accession>A0A0D7W5L8</accession>
<reference evidence="1 2" key="1">
    <citation type="journal article" date="2015" name="Antonie Van Leeuwenhoek">
        <title>Tamlana nanhaiensis sp. nov., isolated from surface seawater collected from the South China Sea.</title>
        <authorList>
            <person name="Liu X."/>
            <person name="Lai Q."/>
            <person name="Du Y."/>
            <person name="Li G."/>
            <person name="Sun F."/>
            <person name="Shao Z."/>
        </authorList>
    </citation>
    <scope>NUCLEOTIDE SEQUENCE [LARGE SCALE GENOMIC DNA]</scope>
    <source>
        <strain evidence="1 2">FHC16</strain>
    </source>
</reference>
<organism evidence="1 2">
    <name type="scientific">Neotamlana nanhaiensis</name>
    <dbReference type="NCBI Taxonomy" id="1382798"/>
    <lineage>
        <taxon>Bacteria</taxon>
        <taxon>Pseudomonadati</taxon>
        <taxon>Bacteroidota</taxon>
        <taxon>Flavobacteriia</taxon>
        <taxon>Flavobacteriales</taxon>
        <taxon>Flavobacteriaceae</taxon>
        <taxon>Neotamlana</taxon>
    </lineage>
</organism>
<dbReference type="EMBL" id="JTDV01000002">
    <property type="protein sequence ID" value="KJD33993.1"/>
    <property type="molecule type" value="Genomic_DNA"/>
</dbReference>